<evidence type="ECO:0000313" key="4">
    <source>
        <dbReference type="Proteomes" id="UP000567246"/>
    </source>
</evidence>
<dbReference type="EMBL" id="JACHMW010000001">
    <property type="protein sequence ID" value="MBB5849408.1"/>
    <property type="molecule type" value="Genomic_DNA"/>
</dbReference>
<dbReference type="Pfam" id="PF13279">
    <property type="entry name" value="4HBT_2"/>
    <property type="match status" value="1"/>
</dbReference>
<keyword evidence="2 3" id="KW-0378">Hydrolase</keyword>
<dbReference type="Proteomes" id="UP000567246">
    <property type="component" value="Unassembled WGS sequence"/>
</dbReference>
<proteinExistence type="inferred from homology"/>
<evidence type="ECO:0000256" key="1">
    <source>
        <dbReference type="ARBA" id="ARBA00005953"/>
    </source>
</evidence>
<evidence type="ECO:0000256" key="2">
    <source>
        <dbReference type="ARBA" id="ARBA00022801"/>
    </source>
</evidence>
<dbReference type="SUPFAM" id="SSF54637">
    <property type="entry name" value="Thioesterase/thiol ester dehydrase-isomerase"/>
    <property type="match status" value="1"/>
</dbReference>
<dbReference type="InterPro" id="IPR029069">
    <property type="entry name" value="HotDog_dom_sf"/>
</dbReference>
<dbReference type="GO" id="GO:0047617">
    <property type="term" value="F:fatty acyl-CoA hydrolase activity"/>
    <property type="evidence" value="ECO:0007669"/>
    <property type="project" value="TreeGrafter"/>
</dbReference>
<dbReference type="PANTHER" id="PTHR31793:SF27">
    <property type="entry name" value="NOVEL THIOESTERASE SUPERFAMILY DOMAIN AND SAPOSIN A-TYPE DOMAIN CONTAINING PROTEIN (0610012H03RIK)"/>
    <property type="match status" value="1"/>
</dbReference>
<evidence type="ECO:0000313" key="3">
    <source>
        <dbReference type="EMBL" id="MBB5849408.1"/>
    </source>
</evidence>
<accession>A0A4Y8ZKV3</accession>
<name>A0A4Y8ZKV3_9MICC</name>
<dbReference type="CDD" id="cd00586">
    <property type="entry name" value="4HBT"/>
    <property type="match status" value="1"/>
</dbReference>
<organism evidence="3 4">
    <name type="scientific">Micrococcus endophyticus</name>
    <dbReference type="NCBI Taxonomy" id="455343"/>
    <lineage>
        <taxon>Bacteria</taxon>
        <taxon>Bacillati</taxon>
        <taxon>Actinomycetota</taxon>
        <taxon>Actinomycetes</taxon>
        <taxon>Micrococcales</taxon>
        <taxon>Micrococcaceae</taxon>
        <taxon>Micrococcus</taxon>
    </lineage>
</organism>
<sequence length="150" mass="16295">MSGGVFECPVPVRWSDQDANGHVNNARVVTLLEEIRIAAYLAWLDSTPDSGLPRVVRTLTVDFRRAVHHRGALTGRLWVSRIGGSSFVMQHALVQDGIPVVTAEATVVQLEPDHSRSRPLEADLRGILESVHRPGVTAAADARPTTDSTD</sequence>
<dbReference type="RefSeq" id="WP_184172940.1">
    <property type="nucleotide sequence ID" value="NZ_BAABAG010000012.1"/>
</dbReference>
<protein>
    <submittedName>
        <fullName evidence="3">Acyl-CoA thioester hydrolase</fullName>
        <ecNumber evidence="3">3.1.2.-</ecNumber>
    </submittedName>
</protein>
<reference evidence="3 4" key="1">
    <citation type="submission" date="2020-08" db="EMBL/GenBank/DDBJ databases">
        <title>Sequencing the genomes of 1000 actinobacteria strains.</title>
        <authorList>
            <person name="Klenk H.-P."/>
        </authorList>
    </citation>
    <scope>NUCLEOTIDE SEQUENCE [LARGE SCALE GENOMIC DNA]</scope>
    <source>
        <strain evidence="3 4">DSM 17945</strain>
    </source>
</reference>
<gene>
    <name evidence="3" type="ORF">HDA33_001972</name>
</gene>
<dbReference type="InterPro" id="IPR050563">
    <property type="entry name" value="4-hydroxybenzoyl-CoA_TE"/>
</dbReference>
<keyword evidence="4" id="KW-1185">Reference proteome</keyword>
<dbReference type="AlphaFoldDB" id="A0A4Y8ZKV3"/>
<dbReference type="Gene3D" id="3.10.129.10">
    <property type="entry name" value="Hotdog Thioesterase"/>
    <property type="match status" value="1"/>
</dbReference>
<dbReference type="EC" id="3.1.2.-" evidence="3"/>
<comment type="similarity">
    <text evidence="1">Belongs to the 4-hydroxybenzoyl-CoA thioesterase family.</text>
</comment>
<comment type="caution">
    <text evidence="3">The sequence shown here is derived from an EMBL/GenBank/DDBJ whole genome shotgun (WGS) entry which is preliminary data.</text>
</comment>
<dbReference type="PANTHER" id="PTHR31793">
    <property type="entry name" value="4-HYDROXYBENZOYL-COA THIOESTERASE FAMILY MEMBER"/>
    <property type="match status" value="1"/>
</dbReference>